<organism evidence="2 3">
    <name type="scientific">Sesamum alatum</name>
    <dbReference type="NCBI Taxonomy" id="300844"/>
    <lineage>
        <taxon>Eukaryota</taxon>
        <taxon>Viridiplantae</taxon>
        <taxon>Streptophyta</taxon>
        <taxon>Embryophyta</taxon>
        <taxon>Tracheophyta</taxon>
        <taxon>Spermatophyta</taxon>
        <taxon>Magnoliopsida</taxon>
        <taxon>eudicotyledons</taxon>
        <taxon>Gunneridae</taxon>
        <taxon>Pentapetalae</taxon>
        <taxon>asterids</taxon>
        <taxon>lamiids</taxon>
        <taxon>Lamiales</taxon>
        <taxon>Pedaliaceae</taxon>
        <taxon>Sesamum</taxon>
    </lineage>
</organism>
<protein>
    <submittedName>
        <fullName evidence="2">Uncharacterized protein</fullName>
    </submittedName>
</protein>
<evidence type="ECO:0000256" key="1">
    <source>
        <dbReference type="SAM" id="MobiDB-lite"/>
    </source>
</evidence>
<name>A0AAE1YB66_9LAMI</name>
<dbReference type="AlphaFoldDB" id="A0AAE1YB66"/>
<keyword evidence="3" id="KW-1185">Reference proteome</keyword>
<evidence type="ECO:0000313" key="3">
    <source>
        <dbReference type="Proteomes" id="UP001293254"/>
    </source>
</evidence>
<comment type="caution">
    <text evidence="2">The sequence shown here is derived from an EMBL/GenBank/DDBJ whole genome shotgun (WGS) entry which is preliminary data.</text>
</comment>
<dbReference type="Proteomes" id="UP001293254">
    <property type="component" value="Unassembled WGS sequence"/>
</dbReference>
<evidence type="ECO:0000313" key="2">
    <source>
        <dbReference type="EMBL" id="KAK4426433.1"/>
    </source>
</evidence>
<reference evidence="2" key="1">
    <citation type="submission" date="2020-06" db="EMBL/GenBank/DDBJ databases">
        <authorList>
            <person name="Li T."/>
            <person name="Hu X."/>
            <person name="Zhang T."/>
            <person name="Song X."/>
            <person name="Zhang H."/>
            <person name="Dai N."/>
            <person name="Sheng W."/>
            <person name="Hou X."/>
            <person name="Wei L."/>
        </authorList>
    </citation>
    <scope>NUCLEOTIDE SEQUENCE</scope>
    <source>
        <strain evidence="2">3651</strain>
        <tissue evidence="2">Leaf</tissue>
    </source>
</reference>
<reference evidence="2" key="2">
    <citation type="journal article" date="2024" name="Plant">
        <title>Genomic evolution and insights into agronomic trait innovations of Sesamum species.</title>
        <authorList>
            <person name="Miao H."/>
            <person name="Wang L."/>
            <person name="Qu L."/>
            <person name="Liu H."/>
            <person name="Sun Y."/>
            <person name="Le M."/>
            <person name="Wang Q."/>
            <person name="Wei S."/>
            <person name="Zheng Y."/>
            <person name="Lin W."/>
            <person name="Duan Y."/>
            <person name="Cao H."/>
            <person name="Xiong S."/>
            <person name="Wang X."/>
            <person name="Wei L."/>
            <person name="Li C."/>
            <person name="Ma Q."/>
            <person name="Ju M."/>
            <person name="Zhao R."/>
            <person name="Li G."/>
            <person name="Mu C."/>
            <person name="Tian Q."/>
            <person name="Mei H."/>
            <person name="Zhang T."/>
            <person name="Gao T."/>
            <person name="Zhang H."/>
        </authorList>
    </citation>
    <scope>NUCLEOTIDE SEQUENCE</scope>
    <source>
        <strain evidence="2">3651</strain>
    </source>
</reference>
<accession>A0AAE1YB66</accession>
<feature type="compositionally biased region" description="Acidic residues" evidence="1">
    <location>
        <begin position="9"/>
        <end position="18"/>
    </location>
</feature>
<feature type="region of interest" description="Disordered" evidence="1">
    <location>
        <begin position="1"/>
        <end position="29"/>
    </location>
</feature>
<proteinExistence type="predicted"/>
<sequence length="127" mass="14253">MLLDANSQNEEDEEDGDDVTGSPPDKNKEVMILPIATCMPTTLLAKPDTQATQNEGYQTIQLNEVDKESTTPGFEISTWFQDQQIHEDTCPHDMETMLAHMANNLCQVEDCFRITTAEYLPPVFTAI</sequence>
<dbReference type="EMBL" id="JACGWO010000005">
    <property type="protein sequence ID" value="KAK4426433.1"/>
    <property type="molecule type" value="Genomic_DNA"/>
</dbReference>
<gene>
    <name evidence="2" type="ORF">Salat_1411900</name>
</gene>